<dbReference type="OrthoDB" id="6191410at2"/>
<proteinExistence type="predicted"/>
<dbReference type="Pfam" id="PF08241">
    <property type="entry name" value="Methyltransf_11"/>
    <property type="match status" value="1"/>
</dbReference>
<evidence type="ECO:0000313" key="2">
    <source>
        <dbReference type="EMBL" id="VVC75874.1"/>
    </source>
</evidence>
<dbReference type="GO" id="GO:0008757">
    <property type="term" value="F:S-adenosylmethionine-dependent methyltransferase activity"/>
    <property type="evidence" value="ECO:0007669"/>
    <property type="project" value="InterPro"/>
</dbReference>
<accession>A0A5E4PG92</accession>
<gene>
    <name evidence="2" type="ORF">AQUSIP_11750</name>
</gene>
<reference evidence="2 3" key="1">
    <citation type="submission" date="2019-08" db="EMBL/GenBank/DDBJ databases">
        <authorList>
            <person name="Guy L."/>
        </authorList>
    </citation>
    <scope>NUCLEOTIDE SEQUENCE [LARGE SCALE GENOMIC DNA]</scope>
    <source>
        <strain evidence="2 3">SGT-108</strain>
    </source>
</reference>
<sequence>MAHGYRTLQHWNHWLAQQFLGKRLLDAEAAQMASLLGRHFGKHAVLIGVPHQYELLKSTAIPCHSLITPIITHAHEPGLIEGDLHELPILTGSIDLVLLPHTLEFVDNPRQLLSEACRIIKPEGLIVVSGFNPYSTWGLRKLMTKHKKNIPWGSNFIHFHKIRNWLRLADFAMERSESVLYTPPVNRPKLYHKLQFLEKIGKKCFPRMGGVYILVARAKVIPLTPIRLKWKQQLSGIRISSTISGNIARQSK</sequence>
<dbReference type="RefSeq" id="WP_148339144.1">
    <property type="nucleotide sequence ID" value="NZ_LR699119.1"/>
</dbReference>
<evidence type="ECO:0000259" key="1">
    <source>
        <dbReference type="Pfam" id="PF08241"/>
    </source>
</evidence>
<dbReference type="Gene3D" id="3.40.50.150">
    <property type="entry name" value="Vaccinia Virus protein VP39"/>
    <property type="match status" value="1"/>
</dbReference>
<protein>
    <recommendedName>
        <fullName evidence="1">Methyltransferase type 11 domain-containing protein</fullName>
    </recommendedName>
</protein>
<evidence type="ECO:0000313" key="3">
    <source>
        <dbReference type="Proteomes" id="UP000324194"/>
    </source>
</evidence>
<dbReference type="EMBL" id="LR699119">
    <property type="protein sequence ID" value="VVC75874.1"/>
    <property type="molecule type" value="Genomic_DNA"/>
</dbReference>
<dbReference type="Proteomes" id="UP000324194">
    <property type="component" value="Chromosome 1"/>
</dbReference>
<name>A0A5E4PG92_9COXI</name>
<dbReference type="AlphaFoldDB" id="A0A5E4PG92"/>
<feature type="domain" description="Methyltransferase type 11" evidence="1">
    <location>
        <begin position="75"/>
        <end position="128"/>
    </location>
</feature>
<keyword evidence="3" id="KW-1185">Reference proteome</keyword>
<organism evidence="2 3">
    <name type="scientific">Aquicella siphonis</name>
    <dbReference type="NCBI Taxonomy" id="254247"/>
    <lineage>
        <taxon>Bacteria</taxon>
        <taxon>Pseudomonadati</taxon>
        <taxon>Pseudomonadota</taxon>
        <taxon>Gammaproteobacteria</taxon>
        <taxon>Legionellales</taxon>
        <taxon>Coxiellaceae</taxon>
        <taxon>Aquicella</taxon>
    </lineage>
</organism>
<dbReference type="SUPFAM" id="SSF53335">
    <property type="entry name" value="S-adenosyl-L-methionine-dependent methyltransferases"/>
    <property type="match status" value="1"/>
</dbReference>
<dbReference type="InterPro" id="IPR029063">
    <property type="entry name" value="SAM-dependent_MTases_sf"/>
</dbReference>
<dbReference type="InterPro" id="IPR013216">
    <property type="entry name" value="Methyltransf_11"/>
</dbReference>
<dbReference type="KEGG" id="asip:AQUSIP_11750"/>